<evidence type="ECO:0000313" key="8">
    <source>
        <dbReference type="Proteomes" id="UP001434883"/>
    </source>
</evidence>
<organism evidence="7 8">
    <name type="scientific">Xenoophorus captivus</name>
    <dbReference type="NCBI Taxonomy" id="1517983"/>
    <lineage>
        <taxon>Eukaryota</taxon>
        <taxon>Metazoa</taxon>
        <taxon>Chordata</taxon>
        <taxon>Craniata</taxon>
        <taxon>Vertebrata</taxon>
        <taxon>Euteleostomi</taxon>
        <taxon>Actinopterygii</taxon>
        <taxon>Neopterygii</taxon>
        <taxon>Teleostei</taxon>
        <taxon>Neoteleostei</taxon>
        <taxon>Acanthomorphata</taxon>
        <taxon>Ovalentaria</taxon>
        <taxon>Atherinomorphae</taxon>
        <taxon>Cyprinodontiformes</taxon>
        <taxon>Goodeidae</taxon>
        <taxon>Xenoophorus</taxon>
    </lineage>
</organism>
<keyword evidence="4" id="KW-0408">Iron</keyword>
<evidence type="ECO:0000256" key="4">
    <source>
        <dbReference type="ARBA" id="ARBA00023004"/>
    </source>
</evidence>
<reference evidence="7 8" key="1">
    <citation type="submission" date="2021-06" db="EMBL/GenBank/DDBJ databases">
        <authorList>
            <person name="Palmer J.M."/>
        </authorList>
    </citation>
    <scope>NUCLEOTIDE SEQUENCE [LARGE SCALE GENOMIC DNA]</scope>
    <source>
        <strain evidence="7 8">XC_2019</strain>
        <tissue evidence="7">Muscle</tissue>
    </source>
</reference>
<proteinExistence type="inferred from homology"/>
<sequence>MDTVKHHKSRSTGDKESKSRKNPKHFTDVHGLPCIEKIVSSVEDTPEPISTDIIGTIPNWIHGNFLRNGPGKFEIGNHRVPPTKEAEEETLEGTTLLCSIPAEDKTKPSYYHSFGQSNISCECVNCYRTHSLLNLICI</sequence>
<protein>
    <submittedName>
        <fullName evidence="7">Uncharacterized protein</fullName>
    </submittedName>
</protein>
<evidence type="ECO:0000256" key="5">
    <source>
        <dbReference type="RuleBase" id="RU003799"/>
    </source>
</evidence>
<comment type="cofactor">
    <cofactor evidence="1">
        <name>Fe(2+)</name>
        <dbReference type="ChEBI" id="CHEBI:29033"/>
    </cofactor>
</comment>
<evidence type="ECO:0000256" key="6">
    <source>
        <dbReference type="SAM" id="MobiDB-lite"/>
    </source>
</evidence>
<evidence type="ECO:0000256" key="2">
    <source>
        <dbReference type="ARBA" id="ARBA00006787"/>
    </source>
</evidence>
<feature type="region of interest" description="Disordered" evidence="6">
    <location>
        <begin position="1"/>
        <end position="27"/>
    </location>
</feature>
<dbReference type="InterPro" id="IPR004294">
    <property type="entry name" value="Carotenoid_Oase"/>
</dbReference>
<feature type="compositionally biased region" description="Basic residues" evidence="6">
    <location>
        <begin position="1"/>
        <end position="10"/>
    </location>
</feature>
<dbReference type="Proteomes" id="UP001434883">
    <property type="component" value="Unassembled WGS sequence"/>
</dbReference>
<evidence type="ECO:0000256" key="1">
    <source>
        <dbReference type="ARBA" id="ARBA00001954"/>
    </source>
</evidence>
<dbReference type="EMBL" id="JAHRIN010060325">
    <property type="protein sequence ID" value="MEQ2212768.1"/>
    <property type="molecule type" value="Genomic_DNA"/>
</dbReference>
<dbReference type="Pfam" id="PF03055">
    <property type="entry name" value="RPE65"/>
    <property type="match status" value="1"/>
</dbReference>
<comment type="similarity">
    <text evidence="2 5">Belongs to the carotenoid oxygenase family.</text>
</comment>
<name>A0ABV0RZ49_9TELE</name>
<comment type="caution">
    <text evidence="7">The sequence shown here is derived from an EMBL/GenBank/DDBJ whole genome shotgun (WGS) entry which is preliminary data.</text>
</comment>
<gene>
    <name evidence="7" type="ORF">XENOCAPTIV_004761</name>
</gene>
<accession>A0ABV0RZ49</accession>
<keyword evidence="3" id="KW-0479">Metal-binding</keyword>
<evidence type="ECO:0000256" key="3">
    <source>
        <dbReference type="ARBA" id="ARBA00022723"/>
    </source>
</evidence>
<evidence type="ECO:0000313" key="7">
    <source>
        <dbReference type="EMBL" id="MEQ2212768.1"/>
    </source>
</evidence>
<keyword evidence="8" id="KW-1185">Reference proteome</keyword>